<dbReference type="Pfam" id="PF09335">
    <property type="entry name" value="VTT_dom"/>
    <property type="match status" value="1"/>
</dbReference>
<feature type="transmembrane region" description="Helical" evidence="6">
    <location>
        <begin position="35"/>
        <end position="59"/>
    </location>
</feature>
<keyword evidence="4 6" id="KW-1133">Transmembrane helix</keyword>
<gene>
    <name evidence="8" type="ORF">MNBD_GAMMA24-1274</name>
</gene>
<name>A0A3B1B7G2_9ZZZZ</name>
<sequence>MKRIIRVVPVLAIVSAIVLAVHYRSEFDINAIELWMAAAGVWAPLAFITLYAMATVLFLPGSALTLAGGALFGPIWGVVYSLTGATLGAALAFLVARHLASDWVGKKVGGKLEKLYNGVAKEGWRFVAFTRLVPVFPFNLLNYALGLTRIKFSHYVIATFIFMAPGGIAYTYLGYAGKEALAGGEGLIQKILIALGLLALATFLPGFIKRIRMESRVDTNQGCDLPEEAMRVNRLTSRDKKRIEKSILKKYEKVAVTPDGLFKYPVGLTALETL</sequence>
<dbReference type="GO" id="GO:0005886">
    <property type="term" value="C:plasma membrane"/>
    <property type="evidence" value="ECO:0007669"/>
    <property type="project" value="UniProtKB-SubCell"/>
</dbReference>
<evidence type="ECO:0000256" key="5">
    <source>
        <dbReference type="ARBA" id="ARBA00023136"/>
    </source>
</evidence>
<evidence type="ECO:0000256" key="6">
    <source>
        <dbReference type="SAM" id="Phobius"/>
    </source>
</evidence>
<dbReference type="AlphaFoldDB" id="A0A3B1B7G2"/>
<feature type="domain" description="VTT" evidence="7">
    <location>
        <begin position="59"/>
        <end position="175"/>
    </location>
</feature>
<dbReference type="PANTHER" id="PTHR12677">
    <property type="entry name" value="GOLGI APPARATUS MEMBRANE PROTEIN TVP38-RELATED"/>
    <property type="match status" value="1"/>
</dbReference>
<evidence type="ECO:0000256" key="4">
    <source>
        <dbReference type="ARBA" id="ARBA00022989"/>
    </source>
</evidence>
<feature type="transmembrane region" description="Helical" evidence="6">
    <location>
        <begin position="187"/>
        <end position="208"/>
    </location>
</feature>
<feature type="transmembrane region" description="Helical" evidence="6">
    <location>
        <begin position="71"/>
        <end position="96"/>
    </location>
</feature>
<feature type="transmembrane region" description="Helical" evidence="6">
    <location>
        <begin position="124"/>
        <end position="145"/>
    </location>
</feature>
<proteinExistence type="predicted"/>
<dbReference type="InterPro" id="IPR032816">
    <property type="entry name" value="VTT_dom"/>
</dbReference>
<evidence type="ECO:0000256" key="2">
    <source>
        <dbReference type="ARBA" id="ARBA00022475"/>
    </source>
</evidence>
<feature type="non-terminal residue" evidence="8">
    <location>
        <position position="274"/>
    </location>
</feature>
<evidence type="ECO:0000259" key="7">
    <source>
        <dbReference type="Pfam" id="PF09335"/>
    </source>
</evidence>
<accession>A0A3B1B7G2</accession>
<reference evidence="8" key="1">
    <citation type="submission" date="2018-06" db="EMBL/GenBank/DDBJ databases">
        <authorList>
            <person name="Zhirakovskaya E."/>
        </authorList>
    </citation>
    <scope>NUCLEOTIDE SEQUENCE</scope>
</reference>
<comment type="subcellular location">
    <subcellularLocation>
        <location evidence="1">Cell membrane</location>
        <topology evidence="1">Multi-pass membrane protein</topology>
    </subcellularLocation>
</comment>
<protein>
    <submittedName>
        <fullName evidence="8">DedA family protein, putative</fullName>
    </submittedName>
</protein>
<dbReference type="EMBL" id="UOFZ01000165">
    <property type="protein sequence ID" value="VAX14226.1"/>
    <property type="molecule type" value="Genomic_DNA"/>
</dbReference>
<feature type="transmembrane region" description="Helical" evidence="6">
    <location>
        <begin position="152"/>
        <end position="175"/>
    </location>
</feature>
<evidence type="ECO:0000256" key="3">
    <source>
        <dbReference type="ARBA" id="ARBA00022692"/>
    </source>
</evidence>
<keyword evidence="5 6" id="KW-0472">Membrane</keyword>
<feature type="transmembrane region" description="Helical" evidence="6">
    <location>
        <begin position="7"/>
        <end position="23"/>
    </location>
</feature>
<dbReference type="PANTHER" id="PTHR12677:SF59">
    <property type="entry name" value="GOLGI APPARATUS MEMBRANE PROTEIN TVP38-RELATED"/>
    <property type="match status" value="1"/>
</dbReference>
<evidence type="ECO:0000256" key="1">
    <source>
        <dbReference type="ARBA" id="ARBA00004651"/>
    </source>
</evidence>
<evidence type="ECO:0000313" key="8">
    <source>
        <dbReference type="EMBL" id="VAX14226.1"/>
    </source>
</evidence>
<keyword evidence="2" id="KW-1003">Cell membrane</keyword>
<dbReference type="InterPro" id="IPR015414">
    <property type="entry name" value="TMEM64"/>
</dbReference>
<organism evidence="8">
    <name type="scientific">hydrothermal vent metagenome</name>
    <dbReference type="NCBI Taxonomy" id="652676"/>
    <lineage>
        <taxon>unclassified sequences</taxon>
        <taxon>metagenomes</taxon>
        <taxon>ecological metagenomes</taxon>
    </lineage>
</organism>
<keyword evidence="3 6" id="KW-0812">Transmembrane</keyword>